<organism evidence="1 2">
    <name type="scientific">Polytolypa hystricis (strain UAMH7299)</name>
    <dbReference type="NCBI Taxonomy" id="1447883"/>
    <lineage>
        <taxon>Eukaryota</taxon>
        <taxon>Fungi</taxon>
        <taxon>Dikarya</taxon>
        <taxon>Ascomycota</taxon>
        <taxon>Pezizomycotina</taxon>
        <taxon>Eurotiomycetes</taxon>
        <taxon>Eurotiomycetidae</taxon>
        <taxon>Onygenales</taxon>
        <taxon>Onygenales incertae sedis</taxon>
        <taxon>Polytolypa</taxon>
    </lineage>
</organism>
<reference evidence="1 2" key="1">
    <citation type="submission" date="2017-10" db="EMBL/GenBank/DDBJ databases">
        <title>Comparative genomics in systemic dimorphic fungi from Ajellomycetaceae.</title>
        <authorList>
            <person name="Munoz J.F."/>
            <person name="Mcewen J.G."/>
            <person name="Clay O.K."/>
            <person name="Cuomo C.A."/>
        </authorList>
    </citation>
    <scope>NUCLEOTIDE SEQUENCE [LARGE SCALE GENOMIC DNA]</scope>
    <source>
        <strain evidence="1 2">UAMH7299</strain>
    </source>
</reference>
<gene>
    <name evidence="1" type="ORF">AJ80_03183</name>
</gene>
<dbReference type="EMBL" id="PDNA01000034">
    <property type="protein sequence ID" value="PGH21515.1"/>
    <property type="molecule type" value="Genomic_DNA"/>
</dbReference>
<proteinExistence type="predicted"/>
<evidence type="ECO:0000313" key="1">
    <source>
        <dbReference type="EMBL" id="PGH21515.1"/>
    </source>
</evidence>
<dbReference type="Proteomes" id="UP000224634">
    <property type="component" value="Unassembled WGS sequence"/>
</dbReference>
<accession>A0A2B7YJM6</accession>
<comment type="caution">
    <text evidence="1">The sequence shown here is derived from an EMBL/GenBank/DDBJ whole genome shotgun (WGS) entry which is preliminary data.</text>
</comment>
<dbReference type="AlphaFoldDB" id="A0A2B7YJM6"/>
<keyword evidence="2" id="KW-1185">Reference proteome</keyword>
<sequence>MDSMRTQHHGSGGSAAAVLRGRVKMAQGIIEKFDGIVSDVVDVGEMMVSPTETRNLTNGYMPKIMSETTLPQNVISILNRLRLCVMVNKFGIGSPAPFVPQRPNKILKIIPSHRLQSAQRPRKVPVEGAHRPPHQPKTLVMAQTMGVRSI</sequence>
<evidence type="ECO:0000313" key="2">
    <source>
        <dbReference type="Proteomes" id="UP000224634"/>
    </source>
</evidence>
<name>A0A2B7YJM6_POLH7</name>
<protein>
    <submittedName>
        <fullName evidence="1">Uncharacterized protein</fullName>
    </submittedName>
</protein>